<keyword evidence="4 6" id="KW-0975">Bacterial flagellum</keyword>
<evidence type="ECO:0000256" key="5">
    <source>
        <dbReference type="ARBA" id="ARBA00024934"/>
    </source>
</evidence>
<evidence type="ECO:0000313" key="9">
    <source>
        <dbReference type="Proteomes" id="UP000186079"/>
    </source>
</evidence>
<organism evidence="8 9">
    <name type="scientific">Pseudomonas flexibilis</name>
    <dbReference type="NCBI Taxonomy" id="706570"/>
    <lineage>
        <taxon>Bacteria</taxon>
        <taxon>Pseudomonadati</taxon>
        <taxon>Pseudomonadota</taxon>
        <taxon>Gammaproteobacteria</taxon>
        <taxon>Pseudomonadales</taxon>
        <taxon>Pseudomonadaceae</taxon>
        <taxon>Pseudomonas</taxon>
    </lineage>
</organism>
<evidence type="ECO:0000256" key="4">
    <source>
        <dbReference type="ARBA" id="ARBA00023143"/>
    </source>
</evidence>
<gene>
    <name evidence="8" type="ORF">SAMN05421672_10311</name>
</gene>
<keyword evidence="8" id="KW-0969">Cilium</keyword>
<name>A0A1N6Q0D1_9PSED</name>
<comment type="similarity">
    <text evidence="2 6">Belongs to the flagella basal body rod proteins family.</text>
</comment>
<protein>
    <recommendedName>
        <fullName evidence="3 6">Flagellar basal body rod protein FlgB</fullName>
    </recommendedName>
</protein>
<evidence type="ECO:0000259" key="7">
    <source>
        <dbReference type="Pfam" id="PF00460"/>
    </source>
</evidence>
<keyword evidence="8" id="KW-0282">Flagellum</keyword>
<dbReference type="PROSITE" id="PS00588">
    <property type="entry name" value="FLAGELLA_BB_ROD"/>
    <property type="match status" value="1"/>
</dbReference>
<evidence type="ECO:0000256" key="2">
    <source>
        <dbReference type="ARBA" id="ARBA00009677"/>
    </source>
</evidence>
<accession>A0A1N6Q0D1</accession>
<dbReference type="InterPro" id="IPR001444">
    <property type="entry name" value="Flag_bb_rod_N"/>
</dbReference>
<dbReference type="EMBL" id="FTMC01000003">
    <property type="protein sequence ID" value="SIQ10003.1"/>
    <property type="molecule type" value="Genomic_DNA"/>
</dbReference>
<comment type="subcellular location">
    <subcellularLocation>
        <location evidence="1 6">Bacterial flagellum basal body</location>
    </subcellularLocation>
</comment>
<sequence length="139" mass="15519">MAKWHKSCYSVRSDSFLGLPMSIRIDDVVGVHAHALQVRMQRSEILAANLANVDTPGFQARDIDFASAMRRLDAGEEFSALTIDSPLKYRVPYQASLDGNTVELSVEQAEFSRNSMDFQTSLTFLTQKFSGLKQAIEGR</sequence>
<reference evidence="8 9" key="1">
    <citation type="submission" date="2017-01" db="EMBL/GenBank/DDBJ databases">
        <authorList>
            <person name="Mah S.A."/>
            <person name="Swanson W.J."/>
            <person name="Moy G.W."/>
            <person name="Vacquier V.D."/>
        </authorList>
    </citation>
    <scope>NUCLEOTIDE SEQUENCE [LARGE SCALE GENOMIC DNA]</scope>
    <source>
        <strain evidence="8 9">ATCC 29606</strain>
    </source>
</reference>
<dbReference type="PANTHER" id="PTHR30435:SF12">
    <property type="entry name" value="FLAGELLAR BASAL BODY ROD PROTEIN FLGB"/>
    <property type="match status" value="1"/>
</dbReference>
<comment type="function">
    <text evidence="5 6">Structural component of flagellum, the bacterial motility apparatus. Part of the rod structure of flagellar basal body.</text>
</comment>
<evidence type="ECO:0000313" key="8">
    <source>
        <dbReference type="EMBL" id="SIQ10003.1"/>
    </source>
</evidence>
<dbReference type="GO" id="GO:0030694">
    <property type="term" value="C:bacterial-type flagellum basal body, rod"/>
    <property type="evidence" value="ECO:0007669"/>
    <property type="project" value="InterPro"/>
</dbReference>
<dbReference type="PIRSF" id="PIRSF002889">
    <property type="entry name" value="Rod_FlgB"/>
    <property type="match status" value="1"/>
</dbReference>
<evidence type="ECO:0000256" key="3">
    <source>
        <dbReference type="ARBA" id="ARBA00014376"/>
    </source>
</evidence>
<keyword evidence="8" id="KW-0966">Cell projection</keyword>
<dbReference type="InterPro" id="IPR006300">
    <property type="entry name" value="FlgB"/>
</dbReference>
<dbReference type="Pfam" id="PF00460">
    <property type="entry name" value="Flg_bb_rod"/>
    <property type="match status" value="1"/>
</dbReference>
<evidence type="ECO:0000256" key="1">
    <source>
        <dbReference type="ARBA" id="ARBA00004117"/>
    </source>
</evidence>
<dbReference type="Proteomes" id="UP000186079">
    <property type="component" value="Unassembled WGS sequence"/>
</dbReference>
<dbReference type="InterPro" id="IPR019776">
    <property type="entry name" value="Flagellar_basal_body_rod_CS"/>
</dbReference>
<feature type="domain" description="Flagellar basal body rod protein N-terminal" evidence="7">
    <location>
        <begin position="31"/>
        <end position="59"/>
    </location>
</feature>
<dbReference type="NCBIfam" id="TIGR01396">
    <property type="entry name" value="FlgB"/>
    <property type="match status" value="1"/>
</dbReference>
<dbReference type="GO" id="GO:0071973">
    <property type="term" value="P:bacterial-type flagellum-dependent cell motility"/>
    <property type="evidence" value="ECO:0007669"/>
    <property type="project" value="InterPro"/>
</dbReference>
<comment type="subunit">
    <text evidence="6">The basal body constitutes a major portion of the flagellar organelle and consists of a number of rings mounted on a central rod.</text>
</comment>
<dbReference type="AlphaFoldDB" id="A0A1N6Q0D1"/>
<proteinExistence type="inferred from homology"/>
<evidence type="ECO:0000256" key="6">
    <source>
        <dbReference type="PIRNR" id="PIRNR002889"/>
    </source>
</evidence>
<dbReference type="PANTHER" id="PTHR30435">
    <property type="entry name" value="FLAGELLAR PROTEIN"/>
    <property type="match status" value="1"/>
</dbReference>